<reference evidence="2 3" key="1">
    <citation type="submission" date="2020-02" db="EMBL/GenBank/DDBJ databases">
        <title>Out from the shadows clarifying the taxonomy of the family Cryomorphaceae and related taxa by utilizing the GTDB taxonomic framework.</title>
        <authorList>
            <person name="Bowman J.P."/>
        </authorList>
    </citation>
    <scope>NUCLEOTIDE SEQUENCE [LARGE SCALE GENOMIC DNA]</scope>
    <source>
        <strain evidence="2 3">QSSC 1-22</strain>
    </source>
</reference>
<dbReference type="Proteomes" id="UP000486602">
    <property type="component" value="Unassembled WGS sequence"/>
</dbReference>
<accession>A0A7K3WQB8</accession>
<dbReference type="RefSeq" id="WP_163283697.1">
    <property type="nucleotide sequence ID" value="NZ_JAAGVY010000007.1"/>
</dbReference>
<gene>
    <name evidence="2" type="ORF">G3O08_05510</name>
</gene>
<protein>
    <recommendedName>
        <fullName evidence="1">Glycosyl transferase family 28 C-terminal domain-containing protein</fullName>
    </recommendedName>
</protein>
<dbReference type="EMBL" id="JAAGVY010000007">
    <property type="protein sequence ID" value="NEN22955.1"/>
    <property type="molecule type" value="Genomic_DNA"/>
</dbReference>
<evidence type="ECO:0000313" key="3">
    <source>
        <dbReference type="Proteomes" id="UP000486602"/>
    </source>
</evidence>
<feature type="domain" description="Glycosyl transferase family 28 C-terminal" evidence="1">
    <location>
        <begin position="242"/>
        <end position="341"/>
    </location>
</feature>
<dbReference type="Gene3D" id="3.40.50.2000">
    <property type="entry name" value="Glycogen Phosphorylase B"/>
    <property type="match status" value="1"/>
</dbReference>
<dbReference type="GO" id="GO:0016758">
    <property type="term" value="F:hexosyltransferase activity"/>
    <property type="evidence" value="ECO:0007669"/>
    <property type="project" value="InterPro"/>
</dbReference>
<keyword evidence="3" id="KW-1185">Reference proteome</keyword>
<dbReference type="AlphaFoldDB" id="A0A7K3WQB8"/>
<dbReference type="SUPFAM" id="SSF53756">
    <property type="entry name" value="UDP-Glycosyltransferase/glycogen phosphorylase"/>
    <property type="match status" value="1"/>
</dbReference>
<comment type="caution">
    <text evidence="2">The sequence shown here is derived from an EMBL/GenBank/DDBJ whole genome shotgun (WGS) entry which is preliminary data.</text>
</comment>
<proteinExistence type="predicted"/>
<dbReference type="InterPro" id="IPR007235">
    <property type="entry name" value="Glyco_trans_28_C"/>
</dbReference>
<organism evidence="2 3">
    <name type="scientific">Cryomorpha ignava</name>
    <dbReference type="NCBI Taxonomy" id="101383"/>
    <lineage>
        <taxon>Bacteria</taxon>
        <taxon>Pseudomonadati</taxon>
        <taxon>Bacteroidota</taxon>
        <taxon>Flavobacteriia</taxon>
        <taxon>Flavobacteriales</taxon>
        <taxon>Cryomorphaceae</taxon>
        <taxon>Cryomorpha</taxon>
    </lineage>
</organism>
<evidence type="ECO:0000313" key="2">
    <source>
        <dbReference type="EMBL" id="NEN22955.1"/>
    </source>
</evidence>
<sequence>MNKRVLIAVLNWGLGHASRSVPIIDAVVRYGADVVIASNGATKTFLEQRFQHINVLEIPDKEINYGKSGAAVGLLKRSFQQQKINNEQYAWLTRNAEDLGITHIISDNLYGVNNPVIPSAIITHQIGIVSPFFKSQFDKHLAVWLKKFDEVWIPDEPGELSLAGKMLDNKFFDGKTFYLGHISRFRKLPGIEKDIDHLVILSGPEPQRTFLERKIAKKLEKLPGRHIIVRGRIDSDVVPPSTKIEYHSFLHEKQLELFIARAKMVICRSGYTSILDMVRMDANACFIPTPQQPEQKYLAKRMKEKGWFHAVTQKDFGMNDLKKADEKSNFQSPDFHERMEKVIYDFLNK</sequence>
<dbReference type="Pfam" id="PF04101">
    <property type="entry name" value="Glyco_tran_28_C"/>
    <property type="match status" value="1"/>
</dbReference>
<evidence type="ECO:0000259" key="1">
    <source>
        <dbReference type="Pfam" id="PF04101"/>
    </source>
</evidence>
<name>A0A7K3WQB8_9FLAO</name>